<dbReference type="AlphaFoldDB" id="A0A517TB93"/>
<proteinExistence type="inferred from homology"/>
<dbReference type="GO" id="GO:0005829">
    <property type="term" value="C:cytosol"/>
    <property type="evidence" value="ECO:0007669"/>
    <property type="project" value="TreeGrafter"/>
</dbReference>
<sequence>MGLTSALNTALNGLTLNETSIDVLGNNIANAGTNGFKSSNVLFMSQLARTLSVGSRPTSTNGGTNPRQIGLGASTAAILKDFTQGSVTNSTSPSDLAIQGEGFFVLEGNEGQVYSRAGNFRLNSANLLVDPQGLRVQGYGVDDQFNLVTTTLTDITIPLGELNVAQRTQNISLDGALLPTGEAGTQGSILDSATIQVASGTLTTATLLSDVLDGGAANLFTVGETLSLAPRKGARTLDPVTLDVTTTSTVADLLALYEDALGLHTGGTVPDVSDGAGGTVAVGASLDATGTTGTIQIVGNAGTVHEIDVATGDLTSDGTSVPLTFTKNLNANGESTITDFVVYDSLGEELTVKMTAVLEEKNSSTTVFRWYLDSYDDSRSDTAIGNGTITFDSEGNVIGGATNTFSIQRDNTAAVSPMQITADFSAISGISSATAGSTLSLNSQDGSDPGTLTSFVIDESGVINGVFDNGIIRTLGQAVLARFSNTQGLVEAGATAYKEGVSSGPPQIVQPGEFGVGTIRAGAIELSNTDIGRNLVELIVASTNYRGNARVISSVQELVDELLVLGR</sequence>
<dbReference type="Pfam" id="PF00460">
    <property type="entry name" value="Flg_bb_rod"/>
    <property type="match status" value="1"/>
</dbReference>
<dbReference type="InterPro" id="IPR037925">
    <property type="entry name" value="FlgE/F/G-like"/>
</dbReference>
<dbReference type="EMBL" id="CP036316">
    <property type="protein sequence ID" value="QDT65643.1"/>
    <property type="molecule type" value="Genomic_DNA"/>
</dbReference>
<comment type="similarity">
    <text evidence="2 5">Belongs to the flagella basal body rod proteins family.</text>
</comment>
<dbReference type="KEGG" id="chya:V22_29020"/>
<dbReference type="InterPro" id="IPR020013">
    <property type="entry name" value="Flagellar_FlgE/F/G"/>
</dbReference>
<dbReference type="Pfam" id="PF06429">
    <property type="entry name" value="Flg_bbr_C"/>
    <property type="match status" value="1"/>
</dbReference>
<name>A0A517TB93_9PLAN</name>
<dbReference type="GO" id="GO:0009424">
    <property type="term" value="C:bacterial-type flagellum hook"/>
    <property type="evidence" value="ECO:0007669"/>
    <property type="project" value="TreeGrafter"/>
</dbReference>
<accession>A0A517TB93</accession>
<feature type="domain" description="Flagellar basal-body/hook protein C-terminal" evidence="7">
    <location>
        <begin position="521"/>
        <end position="562"/>
    </location>
</feature>
<gene>
    <name evidence="10" type="primary">flgE</name>
    <name evidence="10" type="ORF">V22_29020</name>
</gene>
<keyword evidence="10" id="KW-0969">Cilium</keyword>
<dbReference type="InterPro" id="IPR001444">
    <property type="entry name" value="Flag_bb_rod_N"/>
</dbReference>
<dbReference type="PANTHER" id="PTHR30435">
    <property type="entry name" value="FLAGELLAR PROTEIN"/>
    <property type="match status" value="1"/>
</dbReference>
<keyword evidence="4 5" id="KW-0975">Bacterial flagellum</keyword>
<keyword evidence="11" id="KW-1185">Reference proteome</keyword>
<evidence type="ECO:0000259" key="9">
    <source>
        <dbReference type="Pfam" id="PF22692"/>
    </source>
</evidence>
<dbReference type="GO" id="GO:0009425">
    <property type="term" value="C:bacterial-type flagellum basal body"/>
    <property type="evidence" value="ECO:0007669"/>
    <property type="project" value="UniProtKB-SubCell"/>
</dbReference>
<dbReference type="PANTHER" id="PTHR30435:SF1">
    <property type="entry name" value="FLAGELLAR HOOK PROTEIN FLGE"/>
    <property type="match status" value="1"/>
</dbReference>
<reference evidence="10 11" key="1">
    <citation type="submission" date="2019-02" db="EMBL/GenBank/DDBJ databases">
        <title>Deep-cultivation of Planctomycetes and their phenomic and genomic characterization uncovers novel biology.</title>
        <authorList>
            <person name="Wiegand S."/>
            <person name="Jogler M."/>
            <person name="Boedeker C."/>
            <person name="Pinto D."/>
            <person name="Vollmers J."/>
            <person name="Rivas-Marin E."/>
            <person name="Kohn T."/>
            <person name="Peeters S.H."/>
            <person name="Heuer A."/>
            <person name="Rast P."/>
            <person name="Oberbeckmann S."/>
            <person name="Bunk B."/>
            <person name="Jeske O."/>
            <person name="Meyerdierks A."/>
            <person name="Storesund J.E."/>
            <person name="Kallscheuer N."/>
            <person name="Luecker S."/>
            <person name="Lage O.M."/>
            <person name="Pohl T."/>
            <person name="Merkel B.J."/>
            <person name="Hornburger P."/>
            <person name="Mueller R.-W."/>
            <person name="Bruemmer F."/>
            <person name="Labrenz M."/>
            <person name="Spormann A.M."/>
            <person name="Op den Camp H."/>
            <person name="Overmann J."/>
            <person name="Amann R."/>
            <person name="Jetten M.S.M."/>
            <person name="Mascher T."/>
            <person name="Medema M.H."/>
            <person name="Devos D.P."/>
            <person name="Kaster A.-K."/>
            <person name="Ovreas L."/>
            <person name="Rohde M."/>
            <person name="Galperin M.Y."/>
            <person name="Jogler C."/>
        </authorList>
    </citation>
    <scope>NUCLEOTIDE SEQUENCE [LARGE SCALE GENOMIC DNA]</scope>
    <source>
        <strain evidence="10 11">V22</strain>
    </source>
</reference>
<dbReference type="Pfam" id="PF22692">
    <property type="entry name" value="LlgE_F_G_D1"/>
    <property type="match status" value="1"/>
</dbReference>
<evidence type="ECO:0000259" key="8">
    <source>
        <dbReference type="Pfam" id="PF07559"/>
    </source>
</evidence>
<evidence type="ECO:0000256" key="2">
    <source>
        <dbReference type="ARBA" id="ARBA00009677"/>
    </source>
</evidence>
<evidence type="ECO:0000256" key="4">
    <source>
        <dbReference type="ARBA" id="ARBA00023143"/>
    </source>
</evidence>
<evidence type="ECO:0000259" key="7">
    <source>
        <dbReference type="Pfam" id="PF06429"/>
    </source>
</evidence>
<protein>
    <recommendedName>
        <fullName evidence="3 5">Flagellar hook protein FlgE</fullName>
    </recommendedName>
</protein>
<keyword evidence="10" id="KW-0966">Cell projection</keyword>
<evidence type="ECO:0000256" key="5">
    <source>
        <dbReference type="RuleBase" id="RU362116"/>
    </source>
</evidence>
<dbReference type="InterPro" id="IPR010930">
    <property type="entry name" value="Flg_bb/hook_C_dom"/>
</dbReference>
<feature type="domain" description="Flagellar basal body rod protein N-terminal" evidence="6">
    <location>
        <begin position="7"/>
        <end position="37"/>
    </location>
</feature>
<dbReference type="InterPro" id="IPR011491">
    <property type="entry name" value="FlgE_D2"/>
</dbReference>
<evidence type="ECO:0000256" key="1">
    <source>
        <dbReference type="ARBA" id="ARBA00004117"/>
    </source>
</evidence>
<dbReference type="Pfam" id="PF07559">
    <property type="entry name" value="FlgE_D2"/>
    <property type="match status" value="1"/>
</dbReference>
<keyword evidence="10" id="KW-0282">Flagellum</keyword>
<feature type="domain" description="Flagellar hook protein FlgE D2" evidence="8">
    <location>
        <begin position="321"/>
        <end position="446"/>
    </location>
</feature>
<dbReference type="NCBIfam" id="TIGR03506">
    <property type="entry name" value="FlgEFG_subfam"/>
    <property type="match status" value="2"/>
</dbReference>
<evidence type="ECO:0000313" key="11">
    <source>
        <dbReference type="Proteomes" id="UP000319976"/>
    </source>
</evidence>
<evidence type="ECO:0000256" key="3">
    <source>
        <dbReference type="ARBA" id="ARBA00019015"/>
    </source>
</evidence>
<comment type="function">
    <text evidence="5">A flexible structure which links the flagellar filament to the drive apparatus in the basal body.</text>
</comment>
<dbReference type="RefSeq" id="WP_145263903.1">
    <property type="nucleotide sequence ID" value="NZ_CP036316.1"/>
</dbReference>
<dbReference type="OrthoDB" id="9804559at2"/>
<evidence type="ECO:0000313" key="10">
    <source>
        <dbReference type="EMBL" id="QDT65643.1"/>
    </source>
</evidence>
<dbReference type="GO" id="GO:0071978">
    <property type="term" value="P:bacterial-type flagellum-dependent swarming motility"/>
    <property type="evidence" value="ECO:0007669"/>
    <property type="project" value="TreeGrafter"/>
</dbReference>
<comment type="subcellular location">
    <subcellularLocation>
        <location evidence="1 5">Bacterial flagellum basal body</location>
    </subcellularLocation>
</comment>
<dbReference type="Gene3D" id="2.60.98.20">
    <property type="entry name" value="Flagellar hook protein FlgE"/>
    <property type="match status" value="1"/>
</dbReference>
<evidence type="ECO:0000259" key="6">
    <source>
        <dbReference type="Pfam" id="PF00460"/>
    </source>
</evidence>
<dbReference type="InterPro" id="IPR053967">
    <property type="entry name" value="LlgE_F_G-like_D1"/>
</dbReference>
<feature type="domain" description="Flagellar hook protein FlgE/F/G-like D1" evidence="9">
    <location>
        <begin position="97"/>
        <end position="165"/>
    </location>
</feature>
<dbReference type="Proteomes" id="UP000319976">
    <property type="component" value="Chromosome"/>
</dbReference>
<organism evidence="10 11">
    <name type="scientific">Calycomorphotria hydatis</name>
    <dbReference type="NCBI Taxonomy" id="2528027"/>
    <lineage>
        <taxon>Bacteria</taxon>
        <taxon>Pseudomonadati</taxon>
        <taxon>Planctomycetota</taxon>
        <taxon>Planctomycetia</taxon>
        <taxon>Planctomycetales</taxon>
        <taxon>Planctomycetaceae</taxon>
        <taxon>Calycomorphotria</taxon>
    </lineage>
</organism>
<dbReference type="InterPro" id="IPR037058">
    <property type="entry name" value="Falgellar_hook_FlgE_sf"/>
</dbReference>
<dbReference type="SUPFAM" id="SSF117143">
    <property type="entry name" value="Flagellar hook protein flgE"/>
    <property type="match status" value="1"/>
</dbReference>